<dbReference type="eggNOG" id="COG2204">
    <property type="taxonomic scope" value="Bacteria"/>
</dbReference>
<dbReference type="InterPro" id="IPR025662">
    <property type="entry name" value="Sigma_54_int_dom_ATP-bd_1"/>
</dbReference>
<dbReference type="FunCoup" id="A0LGH2">
    <property type="interactions" value="246"/>
</dbReference>
<dbReference type="InterPro" id="IPR011006">
    <property type="entry name" value="CheY-like_superfamily"/>
</dbReference>
<dbReference type="CDD" id="cd00009">
    <property type="entry name" value="AAA"/>
    <property type="match status" value="1"/>
</dbReference>
<dbReference type="FunFam" id="1.10.8.60:FF:000014">
    <property type="entry name" value="DNA-binding transcriptional regulator NtrC"/>
    <property type="match status" value="1"/>
</dbReference>
<keyword evidence="7" id="KW-0597">Phosphoprotein</keyword>
<dbReference type="InterPro" id="IPR003593">
    <property type="entry name" value="AAA+_ATPase"/>
</dbReference>
<dbReference type="PANTHER" id="PTHR32071:SF57">
    <property type="entry name" value="C4-DICARBOXYLATE TRANSPORT TRANSCRIPTIONAL REGULATORY PROTEIN DCTD"/>
    <property type="match status" value="1"/>
</dbReference>
<dbReference type="SUPFAM" id="SSF52172">
    <property type="entry name" value="CheY-like"/>
    <property type="match status" value="1"/>
</dbReference>
<dbReference type="EMBL" id="CP000478">
    <property type="protein sequence ID" value="ABK16524.1"/>
    <property type="molecule type" value="Genomic_DNA"/>
</dbReference>
<keyword evidence="3" id="KW-0805">Transcription regulation</keyword>
<dbReference type="GO" id="GO:0000160">
    <property type="term" value="P:phosphorelay signal transduction system"/>
    <property type="evidence" value="ECO:0007669"/>
    <property type="project" value="InterPro"/>
</dbReference>
<dbReference type="InterPro" id="IPR058031">
    <property type="entry name" value="AAA_lid_NorR"/>
</dbReference>
<dbReference type="InterPro" id="IPR001789">
    <property type="entry name" value="Sig_transdc_resp-reg_receiver"/>
</dbReference>
<dbReference type="KEGG" id="sfu:Sfum_0827"/>
<keyword evidence="6" id="KW-0804">Transcription</keyword>
<keyword evidence="1" id="KW-0547">Nucleotide-binding</keyword>
<dbReference type="Gene3D" id="1.10.8.60">
    <property type="match status" value="1"/>
</dbReference>
<dbReference type="OrthoDB" id="9763792at2"/>
<evidence type="ECO:0000256" key="5">
    <source>
        <dbReference type="ARBA" id="ARBA00023159"/>
    </source>
</evidence>
<evidence type="ECO:0000256" key="7">
    <source>
        <dbReference type="PROSITE-ProRule" id="PRU00169"/>
    </source>
</evidence>
<dbReference type="PROSITE" id="PS50045">
    <property type="entry name" value="SIGMA54_INTERACT_4"/>
    <property type="match status" value="1"/>
</dbReference>
<keyword evidence="2" id="KW-0067">ATP-binding</keyword>
<accession>A0LGH2</accession>
<evidence type="ECO:0000313" key="11">
    <source>
        <dbReference type="Proteomes" id="UP000001784"/>
    </source>
</evidence>
<dbReference type="GO" id="GO:0005524">
    <property type="term" value="F:ATP binding"/>
    <property type="evidence" value="ECO:0007669"/>
    <property type="project" value="UniProtKB-KW"/>
</dbReference>
<gene>
    <name evidence="10" type="ordered locus">Sfum_0827</name>
</gene>
<dbReference type="Pfam" id="PF25601">
    <property type="entry name" value="AAA_lid_14"/>
    <property type="match status" value="1"/>
</dbReference>
<evidence type="ECO:0000256" key="1">
    <source>
        <dbReference type="ARBA" id="ARBA00022741"/>
    </source>
</evidence>
<organism evidence="10 11">
    <name type="scientific">Syntrophobacter fumaroxidans (strain DSM 10017 / MPOB)</name>
    <dbReference type="NCBI Taxonomy" id="335543"/>
    <lineage>
        <taxon>Bacteria</taxon>
        <taxon>Pseudomonadati</taxon>
        <taxon>Thermodesulfobacteriota</taxon>
        <taxon>Syntrophobacteria</taxon>
        <taxon>Syntrophobacterales</taxon>
        <taxon>Syntrophobacteraceae</taxon>
        <taxon>Syntrophobacter</taxon>
    </lineage>
</organism>
<dbReference type="RefSeq" id="WP_011697697.1">
    <property type="nucleotide sequence ID" value="NC_008554.1"/>
</dbReference>
<dbReference type="Pfam" id="PF00158">
    <property type="entry name" value="Sigma54_activat"/>
    <property type="match status" value="1"/>
</dbReference>
<dbReference type="Pfam" id="PF02954">
    <property type="entry name" value="HTH_8"/>
    <property type="match status" value="1"/>
</dbReference>
<dbReference type="InterPro" id="IPR002197">
    <property type="entry name" value="HTH_Fis"/>
</dbReference>
<dbReference type="SUPFAM" id="SSF52540">
    <property type="entry name" value="P-loop containing nucleoside triphosphate hydrolases"/>
    <property type="match status" value="1"/>
</dbReference>
<evidence type="ECO:0000256" key="6">
    <source>
        <dbReference type="ARBA" id="ARBA00023163"/>
    </source>
</evidence>
<dbReference type="STRING" id="335543.Sfum_0827"/>
<feature type="domain" description="Sigma-54 factor interaction" evidence="8">
    <location>
        <begin position="145"/>
        <end position="374"/>
    </location>
</feature>
<feature type="modified residue" description="4-aspartylphosphate" evidence="7">
    <location>
        <position position="55"/>
    </location>
</feature>
<dbReference type="Gene3D" id="1.10.10.60">
    <property type="entry name" value="Homeodomain-like"/>
    <property type="match status" value="1"/>
</dbReference>
<dbReference type="InterPro" id="IPR025944">
    <property type="entry name" value="Sigma_54_int_dom_CS"/>
</dbReference>
<dbReference type="PROSITE" id="PS50110">
    <property type="entry name" value="RESPONSE_REGULATORY"/>
    <property type="match status" value="1"/>
</dbReference>
<dbReference type="PROSITE" id="PS00675">
    <property type="entry name" value="SIGMA54_INTERACT_1"/>
    <property type="match status" value="1"/>
</dbReference>
<keyword evidence="11" id="KW-1185">Reference proteome</keyword>
<dbReference type="SMART" id="SM00382">
    <property type="entry name" value="AAA"/>
    <property type="match status" value="1"/>
</dbReference>
<dbReference type="Gene3D" id="3.40.50.300">
    <property type="entry name" value="P-loop containing nucleotide triphosphate hydrolases"/>
    <property type="match status" value="1"/>
</dbReference>
<dbReference type="PRINTS" id="PR01590">
    <property type="entry name" value="HTHFIS"/>
</dbReference>
<sequence length="447" mass="50660">MADPIRVLIVDDELIVRESLAGWLGKAGYAVDAAPGGRIAVEMIGAKQYDLIFLDVRMSDLDGMEVLKRVKLHYPETLVVMMTAYGTVQNAVDAMKAGADDYLIKPFEPEYLPLLVEKLLKQKRLLDENIALRDQADVRAHFHGLIGASECMRRLFAFIDQVAEVDSPVLLQGETGTGKELVAKAIHAKSKRRFGPFVPINCGAFAETLLESELFGHEVGSFTGATRAQKGRLEMAKGGTLFLDEVGEIPPKMQVDLLRVLQEKRFQRVGGSRDVFVDFRLICATHRDLTREVSKGNFRQDFYFRLKVIEIEVPALRDRRQDIPLLARHFLDRFRRETNKRVTGITEDAMMLLQSYDWPGNVRELENTLERAVVLSNGAVLNKADFGFLFRTPQQDVPLSLEEMEKVHIERVLKLCRWNISKAAKVLEVNRATLHNKIRKFGLRSPE</sequence>
<evidence type="ECO:0000256" key="2">
    <source>
        <dbReference type="ARBA" id="ARBA00022840"/>
    </source>
</evidence>
<dbReference type="SMART" id="SM00448">
    <property type="entry name" value="REC"/>
    <property type="match status" value="1"/>
</dbReference>
<dbReference type="AlphaFoldDB" id="A0LGH2"/>
<dbReference type="InterPro" id="IPR002078">
    <property type="entry name" value="Sigma_54_int"/>
</dbReference>
<evidence type="ECO:0000256" key="3">
    <source>
        <dbReference type="ARBA" id="ARBA00023015"/>
    </source>
</evidence>
<protein>
    <submittedName>
        <fullName evidence="10">Two component, sigma54 specific, transcriptional regulator, Fis family</fullName>
    </submittedName>
</protein>
<dbReference type="GO" id="GO:0043565">
    <property type="term" value="F:sequence-specific DNA binding"/>
    <property type="evidence" value="ECO:0007669"/>
    <property type="project" value="InterPro"/>
</dbReference>
<feature type="domain" description="Response regulatory" evidence="9">
    <location>
        <begin position="6"/>
        <end position="120"/>
    </location>
</feature>
<evidence type="ECO:0000256" key="4">
    <source>
        <dbReference type="ARBA" id="ARBA00023125"/>
    </source>
</evidence>
<dbReference type="PROSITE" id="PS00688">
    <property type="entry name" value="SIGMA54_INTERACT_3"/>
    <property type="match status" value="1"/>
</dbReference>
<name>A0LGH2_SYNFM</name>
<dbReference type="Proteomes" id="UP000001784">
    <property type="component" value="Chromosome"/>
</dbReference>
<dbReference type="Gene3D" id="3.40.50.2300">
    <property type="match status" value="1"/>
</dbReference>
<keyword evidence="5" id="KW-0010">Activator</keyword>
<dbReference type="InterPro" id="IPR009057">
    <property type="entry name" value="Homeodomain-like_sf"/>
</dbReference>
<dbReference type="Pfam" id="PF00072">
    <property type="entry name" value="Response_reg"/>
    <property type="match status" value="1"/>
</dbReference>
<dbReference type="SUPFAM" id="SSF46689">
    <property type="entry name" value="Homeodomain-like"/>
    <property type="match status" value="1"/>
</dbReference>
<dbReference type="HOGENOM" id="CLU_000445_0_6_7"/>
<evidence type="ECO:0000313" key="10">
    <source>
        <dbReference type="EMBL" id="ABK16524.1"/>
    </source>
</evidence>
<evidence type="ECO:0000259" key="8">
    <source>
        <dbReference type="PROSITE" id="PS50045"/>
    </source>
</evidence>
<dbReference type="FunFam" id="3.40.50.300:FF:000006">
    <property type="entry name" value="DNA-binding transcriptional regulator NtrC"/>
    <property type="match status" value="1"/>
</dbReference>
<dbReference type="PANTHER" id="PTHR32071">
    <property type="entry name" value="TRANSCRIPTIONAL REGULATORY PROTEIN"/>
    <property type="match status" value="1"/>
</dbReference>
<keyword evidence="4" id="KW-0238">DNA-binding</keyword>
<evidence type="ECO:0000259" key="9">
    <source>
        <dbReference type="PROSITE" id="PS50110"/>
    </source>
</evidence>
<dbReference type="GO" id="GO:0006355">
    <property type="term" value="P:regulation of DNA-templated transcription"/>
    <property type="evidence" value="ECO:0007669"/>
    <property type="project" value="InterPro"/>
</dbReference>
<reference evidence="10 11" key="1">
    <citation type="submission" date="2006-10" db="EMBL/GenBank/DDBJ databases">
        <title>Complete sequence of Syntrophobacter fumaroxidans MPOB.</title>
        <authorList>
            <consortium name="US DOE Joint Genome Institute"/>
            <person name="Copeland A."/>
            <person name="Lucas S."/>
            <person name="Lapidus A."/>
            <person name="Barry K."/>
            <person name="Detter J.C."/>
            <person name="Glavina del Rio T."/>
            <person name="Hammon N."/>
            <person name="Israni S."/>
            <person name="Pitluck S."/>
            <person name="Goltsman E.G."/>
            <person name="Martinez M."/>
            <person name="Schmutz J."/>
            <person name="Larimer F."/>
            <person name="Land M."/>
            <person name="Hauser L."/>
            <person name="Kyrpides N."/>
            <person name="Kim E."/>
            <person name="Boone D.R."/>
            <person name="Brockman F."/>
            <person name="Culley D."/>
            <person name="Ferry J."/>
            <person name="Gunsalus R."/>
            <person name="McInerney M.J."/>
            <person name="Morrison M."/>
            <person name="Plugge C."/>
            <person name="Rohlin L."/>
            <person name="Scholten J."/>
            <person name="Sieber J."/>
            <person name="Stams A.J.M."/>
            <person name="Worm P."/>
            <person name="Henstra A.M."/>
            <person name="Richardson P."/>
        </authorList>
    </citation>
    <scope>NUCLEOTIDE SEQUENCE [LARGE SCALE GENOMIC DNA]</scope>
    <source>
        <strain evidence="11">DSM 10017 / MPOB</strain>
    </source>
</reference>
<dbReference type="InParanoid" id="A0LGH2"/>
<proteinExistence type="predicted"/>
<dbReference type="InterPro" id="IPR027417">
    <property type="entry name" value="P-loop_NTPase"/>
</dbReference>